<dbReference type="RefSeq" id="WP_148395938.1">
    <property type="nucleotide sequence ID" value="NZ_JAJAGH010000008.1"/>
</dbReference>
<dbReference type="Pfam" id="PF01371">
    <property type="entry name" value="Trp_repressor"/>
    <property type="match status" value="1"/>
</dbReference>
<dbReference type="Proteomes" id="UP001065549">
    <property type="component" value="Unassembled WGS sequence"/>
</dbReference>
<dbReference type="AlphaFoldDB" id="A0A9J6QS81"/>
<protein>
    <submittedName>
        <fullName evidence="1">YerC/YecD family TrpR-related protein</fullName>
    </submittedName>
</protein>
<organism evidence="1 2">
    <name type="scientific">Hominibacterium faecale</name>
    <dbReference type="NCBI Taxonomy" id="2839743"/>
    <lineage>
        <taxon>Bacteria</taxon>
        <taxon>Bacillati</taxon>
        <taxon>Bacillota</taxon>
        <taxon>Clostridia</taxon>
        <taxon>Peptostreptococcales</taxon>
        <taxon>Anaerovoracaceae</taxon>
        <taxon>Hominibacterium</taxon>
    </lineage>
</organism>
<dbReference type="PANTHER" id="PTHR40080">
    <property type="entry name" value="LMO1763 PROTEIN"/>
    <property type="match status" value="1"/>
</dbReference>
<reference evidence="1" key="1">
    <citation type="submission" date="2022-09" db="EMBL/GenBank/DDBJ databases">
        <title>Culturomic study of gut microbiota in children with autism spectrum disorder.</title>
        <authorList>
            <person name="Efimov B.A."/>
            <person name="Chaplin A.V."/>
            <person name="Sokolova S.R."/>
            <person name="Pikina A.P."/>
            <person name="Korzhanova M."/>
            <person name="Belova V."/>
            <person name="Korostin D."/>
        </authorList>
    </citation>
    <scope>NUCLEOTIDE SEQUENCE</scope>
    <source>
        <strain evidence="1">ASD5510</strain>
    </source>
</reference>
<dbReference type="InterPro" id="IPR013368">
    <property type="entry name" value="YecD_YerC"/>
</dbReference>
<dbReference type="SUPFAM" id="SSF48295">
    <property type="entry name" value="TrpR-like"/>
    <property type="match status" value="1"/>
</dbReference>
<dbReference type="GO" id="GO:0043565">
    <property type="term" value="F:sequence-specific DNA binding"/>
    <property type="evidence" value="ECO:0007669"/>
    <property type="project" value="InterPro"/>
</dbReference>
<evidence type="ECO:0000313" key="2">
    <source>
        <dbReference type="Proteomes" id="UP001065549"/>
    </source>
</evidence>
<dbReference type="NCBIfam" id="TIGR02531">
    <property type="entry name" value="yecD_yerC"/>
    <property type="match status" value="1"/>
</dbReference>
<dbReference type="InterPro" id="IPR010921">
    <property type="entry name" value="Trp_repressor/repl_initiator"/>
</dbReference>
<evidence type="ECO:0000313" key="1">
    <source>
        <dbReference type="EMBL" id="MCU7378324.1"/>
    </source>
</evidence>
<dbReference type="PANTHER" id="PTHR40080:SF1">
    <property type="entry name" value="TRPR-LIKE PROTEIN YERC_YECD"/>
    <property type="match status" value="1"/>
</dbReference>
<dbReference type="EMBL" id="JAOSHN010000003">
    <property type="protein sequence ID" value="MCU7378324.1"/>
    <property type="molecule type" value="Genomic_DNA"/>
</dbReference>
<dbReference type="GO" id="GO:0003700">
    <property type="term" value="F:DNA-binding transcription factor activity"/>
    <property type="evidence" value="ECO:0007669"/>
    <property type="project" value="InterPro"/>
</dbReference>
<dbReference type="InterPro" id="IPR038116">
    <property type="entry name" value="TrpR-like_sf"/>
</dbReference>
<comment type="caution">
    <text evidence="1">The sequence shown here is derived from an EMBL/GenBank/DDBJ whole genome shotgun (WGS) entry which is preliminary data.</text>
</comment>
<accession>A0A9J6QS81</accession>
<proteinExistence type="predicted"/>
<gene>
    <name evidence="1" type="ORF">OBO34_08140</name>
</gene>
<name>A0A9J6QS81_9FIRM</name>
<sequence>MAYESKFKRADIDELFKAILLLEDEEDCYRFFEDICTINEIHAIAQRLQVAKLLSEKKTYSEIEDLTKASTATISRINKCLVYGAEGYQRILDRMEKAD</sequence>
<dbReference type="PIRSF" id="PIRSF012508">
    <property type="entry name" value="YerC"/>
    <property type="match status" value="1"/>
</dbReference>
<keyword evidence="2" id="KW-1185">Reference proteome</keyword>
<dbReference type="InterPro" id="IPR000831">
    <property type="entry name" value="Trp_repress"/>
</dbReference>
<dbReference type="Gene3D" id="1.10.1270.10">
    <property type="entry name" value="TrpR-like"/>
    <property type="match status" value="1"/>
</dbReference>